<accession>A0A7X6I531</accession>
<proteinExistence type="inferred from homology"/>
<gene>
    <name evidence="3" type="ORF">RAMLITH_02395</name>
</gene>
<dbReference type="EMBL" id="VTOX01000001">
    <property type="protein sequence ID" value="NKE64659.1"/>
    <property type="molecule type" value="Genomic_DNA"/>
</dbReference>
<dbReference type="InterPro" id="IPR001173">
    <property type="entry name" value="Glyco_trans_2-like"/>
</dbReference>
<comment type="caution">
    <text evidence="3">The sequence shown here is derived from an EMBL/GenBank/DDBJ whole genome shotgun (WGS) entry which is preliminary data.</text>
</comment>
<dbReference type="RefSeq" id="WP_168105729.1">
    <property type="nucleotide sequence ID" value="NZ_VTOX01000001.1"/>
</dbReference>
<dbReference type="InterPro" id="IPR029044">
    <property type="entry name" value="Nucleotide-diphossugar_trans"/>
</dbReference>
<evidence type="ECO:0000256" key="1">
    <source>
        <dbReference type="ARBA" id="ARBA00038494"/>
    </source>
</evidence>
<dbReference type="GO" id="GO:0016740">
    <property type="term" value="F:transferase activity"/>
    <property type="evidence" value="ECO:0007669"/>
    <property type="project" value="UniProtKB-KW"/>
</dbReference>
<dbReference type="Proteomes" id="UP000521868">
    <property type="component" value="Unassembled WGS sequence"/>
</dbReference>
<dbReference type="AlphaFoldDB" id="A0A7X6I531"/>
<sequence>MPTLSIIIVAKNEAINIADCVRSARFADEVIVLDSGSSDATPDLARAEGARVVATDWPGYGPQNNRGIDLATGDWFFSLDADERITPQLAAEIRAAIERADVDGFRVPRSSMYCGRFIRHAGWTPDYTWRLARRGKGRFTEHYLHAHLEVHGATGTLRHPIVHYSFRSMESVLEKLNRYSSASARDMTTAGRKGSLGRAVAHGLWAFFRTYVLRLGFLDGRWGFMLAVSNAEGTYYRYVKLWLLQREPEAPAKA</sequence>
<dbReference type="Pfam" id="PF00535">
    <property type="entry name" value="Glycos_transf_2"/>
    <property type="match status" value="1"/>
</dbReference>
<dbReference type="CDD" id="cd02511">
    <property type="entry name" value="Beta4Glucosyltransferase"/>
    <property type="match status" value="1"/>
</dbReference>
<evidence type="ECO:0000313" key="4">
    <source>
        <dbReference type="Proteomes" id="UP000521868"/>
    </source>
</evidence>
<organism evidence="3 4">
    <name type="scientific">Ramlibacter lithotrophicus</name>
    <dbReference type="NCBI Taxonomy" id="2606681"/>
    <lineage>
        <taxon>Bacteria</taxon>
        <taxon>Pseudomonadati</taxon>
        <taxon>Pseudomonadota</taxon>
        <taxon>Betaproteobacteria</taxon>
        <taxon>Burkholderiales</taxon>
        <taxon>Comamonadaceae</taxon>
        <taxon>Ramlibacter</taxon>
    </lineage>
</organism>
<dbReference type="PANTHER" id="PTHR43630">
    <property type="entry name" value="POLY-BETA-1,6-N-ACETYL-D-GLUCOSAMINE SYNTHASE"/>
    <property type="match status" value="1"/>
</dbReference>
<dbReference type="Gene3D" id="3.90.550.10">
    <property type="entry name" value="Spore Coat Polysaccharide Biosynthesis Protein SpsA, Chain A"/>
    <property type="match status" value="1"/>
</dbReference>
<feature type="domain" description="Glycosyltransferase 2-like" evidence="2">
    <location>
        <begin position="5"/>
        <end position="155"/>
    </location>
</feature>
<reference evidence="3 4" key="1">
    <citation type="journal article" date="2020" name="Nature">
        <title>Bacterial chemolithoautotrophy via manganese oxidation.</title>
        <authorList>
            <person name="Yu H."/>
            <person name="Leadbetter J.R."/>
        </authorList>
    </citation>
    <scope>NUCLEOTIDE SEQUENCE [LARGE SCALE GENOMIC DNA]</scope>
    <source>
        <strain evidence="3 4">RBP-1</strain>
    </source>
</reference>
<evidence type="ECO:0000313" key="3">
    <source>
        <dbReference type="EMBL" id="NKE64659.1"/>
    </source>
</evidence>
<keyword evidence="3" id="KW-0808">Transferase</keyword>
<protein>
    <submittedName>
        <fullName evidence="3">Glycosyltransferase family 2 protein</fullName>
    </submittedName>
</protein>
<name>A0A7X6I531_9BURK</name>
<comment type="similarity">
    <text evidence="1">Belongs to the glycosyltransferase 2 family. WaaE/KdtX subfamily.</text>
</comment>
<keyword evidence="4" id="KW-1185">Reference proteome</keyword>
<evidence type="ECO:0000259" key="2">
    <source>
        <dbReference type="Pfam" id="PF00535"/>
    </source>
</evidence>
<dbReference type="PANTHER" id="PTHR43630:SF2">
    <property type="entry name" value="GLYCOSYLTRANSFERASE"/>
    <property type="match status" value="1"/>
</dbReference>
<dbReference type="SUPFAM" id="SSF53448">
    <property type="entry name" value="Nucleotide-diphospho-sugar transferases"/>
    <property type="match status" value="1"/>
</dbReference>